<sequence length="163" mass="16853">MSTPRATKSMAGLRLAAIVYVAVLMLGLGGAGAHALWKMSGSAVGTVVAGSWAPKKIAATSVTCERSDSWDHANVTVTWQAVDADAYSLEFTGNNVDLARKTSTLSETFKVNKPGLLGSVYYKLSITPTVGSGSEVVLGNPTNFNVTVKNATGLLGSVKCSAL</sequence>
<dbReference type="Proteomes" id="UP000323856">
    <property type="component" value="Unassembled WGS sequence"/>
</dbReference>
<dbReference type="RefSeq" id="WP_149620556.1">
    <property type="nucleotide sequence ID" value="NZ_JBITUG010000001.1"/>
</dbReference>
<comment type="caution">
    <text evidence="1">The sequence shown here is derived from an EMBL/GenBank/DDBJ whole genome shotgun (WGS) entry which is preliminary data.</text>
</comment>
<proteinExistence type="predicted"/>
<evidence type="ECO:0000313" key="1">
    <source>
        <dbReference type="EMBL" id="KAA0974206.1"/>
    </source>
</evidence>
<dbReference type="EMBL" id="VOBL01000020">
    <property type="protein sequence ID" value="KAA0974206.1"/>
    <property type="molecule type" value="Genomic_DNA"/>
</dbReference>
<protein>
    <submittedName>
        <fullName evidence="1">Uncharacterized protein</fullName>
    </submittedName>
</protein>
<organism evidence="1 2">
    <name type="scientific">Paeniglutamicibacter gangotriensis</name>
    <dbReference type="NCBI Taxonomy" id="254787"/>
    <lineage>
        <taxon>Bacteria</taxon>
        <taxon>Bacillati</taxon>
        <taxon>Actinomycetota</taxon>
        <taxon>Actinomycetes</taxon>
        <taxon>Micrococcales</taxon>
        <taxon>Micrococcaceae</taxon>
        <taxon>Paeniglutamicibacter</taxon>
    </lineage>
</organism>
<gene>
    <name evidence="1" type="ORF">FQ154_16345</name>
</gene>
<accession>A0A5B0E6H1</accession>
<dbReference type="AlphaFoldDB" id="A0A5B0E6H1"/>
<name>A0A5B0E6H1_9MICC</name>
<evidence type="ECO:0000313" key="2">
    <source>
        <dbReference type="Proteomes" id="UP000323856"/>
    </source>
</evidence>
<reference evidence="1 2" key="1">
    <citation type="submission" date="2019-07" db="EMBL/GenBank/DDBJ databases">
        <title>Analysis of the biochemical properties, biological activity and biotechnological potential of siderophores and biosurfactants produced by Antarctic psychrotolerant bacteria.</title>
        <authorList>
            <person name="Styczynski M."/>
            <person name="Krucon T."/>
            <person name="Decewicz P."/>
            <person name="Dziewit L."/>
        </authorList>
    </citation>
    <scope>NUCLEOTIDE SEQUENCE [LARGE SCALE GENOMIC DNA]</scope>
    <source>
        <strain evidence="1 2">ANT_H27</strain>
    </source>
</reference>